<dbReference type="PANTHER" id="PTHR39419">
    <property type="entry name" value="SLL0814 PROTEIN"/>
    <property type="match status" value="1"/>
</dbReference>
<feature type="transmembrane region" description="Helical" evidence="1">
    <location>
        <begin position="67"/>
        <end position="86"/>
    </location>
</feature>
<dbReference type="Pfam" id="PF04240">
    <property type="entry name" value="Caroten_synth"/>
    <property type="match status" value="1"/>
</dbReference>
<proteinExistence type="predicted"/>
<feature type="transmembrane region" description="Helical" evidence="1">
    <location>
        <begin position="180"/>
        <end position="197"/>
    </location>
</feature>
<feature type="transmembrane region" description="Helical" evidence="1">
    <location>
        <begin position="209"/>
        <end position="224"/>
    </location>
</feature>
<keyword evidence="1" id="KW-0472">Membrane</keyword>
<protein>
    <submittedName>
        <fullName evidence="2">Carotenoid biosynthesis protein</fullName>
    </submittedName>
</protein>
<dbReference type="RefSeq" id="WP_342553100.1">
    <property type="nucleotide sequence ID" value="NZ_CP159992.1"/>
</dbReference>
<feature type="transmembrane region" description="Helical" evidence="1">
    <location>
        <begin position="106"/>
        <end position="128"/>
    </location>
</feature>
<organism evidence="2">
    <name type="scientific">Paenibacillus sp. AN1007</name>
    <dbReference type="NCBI Taxonomy" id="3151385"/>
    <lineage>
        <taxon>Bacteria</taxon>
        <taxon>Bacillati</taxon>
        <taxon>Bacillota</taxon>
        <taxon>Bacilli</taxon>
        <taxon>Bacillales</taxon>
        <taxon>Paenibacillaceae</taxon>
        <taxon>Paenibacillus</taxon>
    </lineage>
</organism>
<accession>A0AAU8NEZ1</accession>
<dbReference type="InterPro" id="IPR007354">
    <property type="entry name" value="CruF-like"/>
</dbReference>
<keyword evidence="1" id="KW-0812">Transmembrane</keyword>
<dbReference type="EMBL" id="CP159992">
    <property type="protein sequence ID" value="XCP95064.1"/>
    <property type="molecule type" value="Genomic_DNA"/>
</dbReference>
<keyword evidence="1" id="KW-1133">Transmembrane helix</keyword>
<dbReference type="AlphaFoldDB" id="A0AAU8NEZ1"/>
<dbReference type="PANTHER" id="PTHR39419:SF1">
    <property type="entry name" value="SLL0814 PROTEIN"/>
    <property type="match status" value="1"/>
</dbReference>
<name>A0AAU8NEZ1_9BACL</name>
<reference evidence="2" key="1">
    <citation type="submission" date="2024-05" db="EMBL/GenBank/DDBJ databases">
        <title>Draft genome assemblies of 36 bacteria isolated from hibernating arctic ground squirrels.</title>
        <authorList>
            <person name="McKee H."/>
            <person name="Mullen L."/>
            <person name="Drown D.M."/>
            <person name="Duddleston K.N."/>
        </authorList>
    </citation>
    <scope>NUCLEOTIDE SEQUENCE</scope>
    <source>
        <strain evidence="2">AN1007</strain>
    </source>
</reference>
<feature type="transmembrane region" description="Helical" evidence="1">
    <location>
        <begin position="28"/>
        <end position="46"/>
    </location>
</feature>
<sequence length="256" mass="28839">MVQWVYWVWYAIGAILMLTIGVPEALSFSNGLFLVFYALCVLDLIYQKQNYRSDLSDQSVKWLRPGLWISSFIIWLGGMGVEWIGVHTHWPFGEYAYSDFFGIHLFSVPVTLGFAWIAVVGNSALISGGGSTWGGKLVRALKTGFWAIVLDLVLDPVAHARGFWEWQAPGGFYGVPWTNYISWFIMGALLSLFLPAMPKDRRSLLRAKWLYQLFILLFGLLALKEGITGSFIIAIAGVLLAEGSWLYDPRRKVQSV</sequence>
<feature type="transmembrane region" description="Helical" evidence="1">
    <location>
        <begin position="140"/>
        <end position="160"/>
    </location>
</feature>
<feature type="transmembrane region" description="Helical" evidence="1">
    <location>
        <begin position="5"/>
        <end position="22"/>
    </location>
</feature>
<gene>
    <name evidence="2" type="ORF">ABXS70_28925</name>
</gene>
<evidence type="ECO:0000313" key="2">
    <source>
        <dbReference type="EMBL" id="XCP95064.1"/>
    </source>
</evidence>
<evidence type="ECO:0000256" key="1">
    <source>
        <dbReference type="SAM" id="Phobius"/>
    </source>
</evidence>